<evidence type="ECO:0000256" key="2">
    <source>
        <dbReference type="ARBA" id="ARBA00022448"/>
    </source>
</evidence>
<dbReference type="GO" id="GO:0005524">
    <property type="term" value="F:ATP binding"/>
    <property type="evidence" value="ECO:0007669"/>
    <property type="project" value="UniProtKB-KW"/>
</dbReference>
<dbReference type="EMBL" id="VFPG01000002">
    <property type="protein sequence ID" value="TQM25972.1"/>
    <property type="molecule type" value="Genomic_DNA"/>
</dbReference>
<keyword evidence="2" id="KW-0813">Transport</keyword>
<keyword evidence="4 7" id="KW-0067">ATP-binding</keyword>
<evidence type="ECO:0000313" key="7">
    <source>
        <dbReference type="EMBL" id="TQM25972.1"/>
    </source>
</evidence>
<reference evidence="7 8" key="1">
    <citation type="submission" date="2019-06" db="EMBL/GenBank/DDBJ databases">
        <title>Sequencing the genomes of 1000 actinobacteria strains.</title>
        <authorList>
            <person name="Klenk H.-P."/>
        </authorList>
    </citation>
    <scope>NUCLEOTIDE SEQUENCE [LARGE SCALE GENOMIC DNA]</scope>
    <source>
        <strain evidence="7 8">DSM 103495</strain>
    </source>
</reference>
<evidence type="ECO:0000256" key="4">
    <source>
        <dbReference type="ARBA" id="ARBA00022840"/>
    </source>
</evidence>
<comment type="caution">
    <text evidence="7">The sequence shown here is derived from an EMBL/GenBank/DDBJ whole genome shotgun (WGS) entry which is preliminary data.</text>
</comment>
<dbReference type="NCBIfam" id="NF007739">
    <property type="entry name" value="PRK10419.1"/>
    <property type="match status" value="2"/>
</dbReference>
<dbReference type="Proteomes" id="UP000316331">
    <property type="component" value="Unassembled WGS sequence"/>
</dbReference>
<sequence>MSKPTTARADGQPARDDVAAPPDGSRSAADALTHNRQDGRAPTGERESASAPPASRAEGALLRVDRLRVDYRSSSGPVTALADASLHVARGEVVALVGESGSGKSTLAHAVIGLLGATAEIRSGTVTFDGERVDTGSERALRRLRGARIGFVPQDPGLSLNPVRRVGDQVAEALLVHRRVARRGAQGRVLELLTEVGLDRPRLRAEQYPHELSGGQRQRVLIAIALACGPELIIADEPTSALDATVARRVLDRLAERTAARGTAVLLITHDLAMAAERADRLVVLDGGEVVESGPTAEILAAPRHPYTKRLLSSSPSLAPGPPRPERPRGEPLLVLREVRKRFRARSGDAITAVDGVGFELGRGETLALVGESGSGKSTTARIALRLTDADHGSVVFDGEDLLAARRGRLRALRRRFQVVYQNPYSSLDPRWRVGAIIEEPLRAYGVGDRAARRDRVRELLGQVALPERFAERRPAELSGGQRQRVAIARALALHPDLLVLDEPVSALDASVQAQILDLLDRLQSELDLSYLFISHDLAVVRRISDHVAVLRRGRIVEYGRTARIFADPRHDYTRELLAAIPAFRTAGVDFATERTA</sequence>
<dbReference type="NCBIfam" id="NF008453">
    <property type="entry name" value="PRK11308.1"/>
    <property type="match status" value="2"/>
</dbReference>
<dbReference type="PANTHER" id="PTHR43776">
    <property type="entry name" value="TRANSPORT ATP-BINDING PROTEIN"/>
    <property type="match status" value="1"/>
</dbReference>
<dbReference type="InterPro" id="IPR003593">
    <property type="entry name" value="AAA+_ATPase"/>
</dbReference>
<dbReference type="PROSITE" id="PS00211">
    <property type="entry name" value="ABC_TRANSPORTER_1"/>
    <property type="match status" value="2"/>
</dbReference>
<evidence type="ECO:0000256" key="1">
    <source>
        <dbReference type="ARBA" id="ARBA00005417"/>
    </source>
</evidence>
<feature type="domain" description="ABC transporter" evidence="6">
    <location>
        <begin position="334"/>
        <end position="578"/>
    </location>
</feature>
<evidence type="ECO:0000256" key="5">
    <source>
        <dbReference type="SAM" id="MobiDB-lite"/>
    </source>
</evidence>
<dbReference type="AlphaFoldDB" id="A0A543EWN6"/>
<dbReference type="InterPro" id="IPR013563">
    <property type="entry name" value="Oligopep_ABC_C"/>
</dbReference>
<keyword evidence="3" id="KW-0547">Nucleotide-binding</keyword>
<name>A0A543EWN6_9NOCA</name>
<dbReference type="Pfam" id="PF08352">
    <property type="entry name" value="oligo_HPY"/>
    <property type="match status" value="2"/>
</dbReference>
<dbReference type="InterPro" id="IPR027417">
    <property type="entry name" value="P-loop_NTPase"/>
</dbReference>
<organism evidence="7 8">
    <name type="scientific">Nocardia bhagyanarayanae</name>
    <dbReference type="NCBI Taxonomy" id="1215925"/>
    <lineage>
        <taxon>Bacteria</taxon>
        <taxon>Bacillati</taxon>
        <taxon>Actinomycetota</taxon>
        <taxon>Actinomycetes</taxon>
        <taxon>Mycobacteriales</taxon>
        <taxon>Nocardiaceae</taxon>
        <taxon>Nocardia</taxon>
    </lineage>
</organism>
<dbReference type="CDD" id="cd03257">
    <property type="entry name" value="ABC_NikE_OppD_transporters"/>
    <property type="match status" value="2"/>
</dbReference>
<protein>
    <submittedName>
        <fullName evidence="7">Peptide/nickel transport system ATP-binding protein</fullName>
    </submittedName>
</protein>
<evidence type="ECO:0000259" key="6">
    <source>
        <dbReference type="PROSITE" id="PS50893"/>
    </source>
</evidence>
<feature type="compositionally biased region" description="Low complexity" evidence="5">
    <location>
        <begin position="49"/>
        <end position="59"/>
    </location>
</feature>
<dbReference type="InterPro" id="IPR017871">
    <property type="entry name" value="ABC_transporter-like_CS"/>
</dbReference>
<comment type="similarity">
    <text evidence="1">Belongs to the ABC transporter superfamily.</text>
</comment>
<feature type="region of interest" description="Disordered" evidence="5">
    <location>
        <begin position="311"/>
        <end position="330"/>
    </location>
</feature>
<dbReference type="SMART" id="SM00382">
    <property type="entry name" value="AAA"/>
    <property type="match status" value="2"/>
</dbReference>
<dbReference type="GO" id="GO:0016887">
    <property type="term" value="F:ATP hydrolysis activity"/>
    <property type="evidence" value="ECO:0007669"/>
    <property type="project" value="InterPro"/>
</dbReference>
<dbReference type="InterPro" id="IPR003439">
    <property type="entry name" value="ABC_transporter-like_ATP-bd"/>
</dbReference>
<dbReference type="GO" id="GO:0055085">
    <property type="term" value="P:transmembrane transport"/>
    <property type="evidence" value="ECO:0007669"/>
    <property type="project" value="UniProtKB-ARBA"/>
</dbReference>
<dbReference type="GO" id="GO:0015833">
    <property type="term" value="P:peptide transport"/>
    <property type="evidence" value="ECO:0007669"/>
    <property type="project" value="InterPro"/>
</dbReference>
<proteinExistence type="inferred from homology"/>
<keyword evidence="8" id="KW-1185">Reference proteome</keyword>
<dbReference type="SUPFAM" id="SSF52540">
    <property type="entry name" value="P-loop containing nucleoside triphosphate hydrolases"/>
    <property type="match status" value="2"/>
</dbReference>
<dbReference type="PROSITE" id="PS50893">
    <property type="entry name" value="ABC_TRANSPORTER_2"/>
    <property type="match status" value="2"/>
</dbReference>
<feature type="region of interest" description="Disordered" evidence="5">
    <location>
        <begin position="1"/>
        <end position="59"/>
    </location>
</feature>
<evidence type="ECO:0000313" key="8">
    <source>
        <dbReference type="Proteomes" id="UP000316331"/>
    </source>
</evidence>
<accession>A0A543EWN6</accession>
<feature type="compositionally biased region" description="Basic and acidic residues" evidence="5">
    <location>
        <begin position="33"/>
        <end position="48"/>
    </location>
</feature>
<dbReference type="PANTHER" id="PTHR43776:SF7">
    <property type="entry name" value="D,D-DIPEPTIDE TRANSPORT ATP-BINDING PROTEIN DDPF-RELATED"/>
    <property type="match status" value="1"/>
</dbReference>
<gene>
    <name evidence="7" type="ORF">FB390_6145</name>
</gene>
<dbReference type="InterPro" id="IPR050319">
    <property type="entry name" value="ABC_transp_ATP-bind"/>
</dbReference>
<dbReference type="Gene3D" id="3.40.50.300">
    <property type="entry name" value="P-loop containing nucleotide triphosphate hydrolases"/>
    <property type="match status" value="2"/>
</dbReference>
<feature type="domain" description="ABC transporter" evidence="6">
    <location>
        <begin position="62"/>
        <end position="312"/>
    </location>
</feature>
<evidence type="ECO:0000256" key="3">
    <source>
        <dbReference type="ARBA" id="ARBA00022741"/>
    </source>
</evidence>
<dbReference type="Pfam" id="PF00005">
    <property type="entry name" value="ABC_tran"/>
    <property type="match status" value="2"/>
</dbReference>
<dbReference type="FunFam" id="3.40.50.300:FF:000016">
    <property type="entry name" value="Oligopeptide ABC transporter ATP-binding component"/>
    <property type="match status" value="1"/>
</dbReference>